<proteinExistence type="predicted"/>
<gene>
    <name evidence="1" type="ORF">H8700_00495</name>
</gene>
<protein>
    <submittedName>
        <fullName evidence="1">Uncharacterized protein</fullName>
    </submittedName>
</protein>
<keyword evidence="2" id="KW-1185">Reference proteome</keyword>
<sequence>MDKVVYLHIGTPKTGSSAIQFFCGNNRKILKEKGVAYPKMPFAFEGIGQYRNAHFLSHKVYKDDKRDYAAQGEIYQEGMKVIRESLQQADKVVLSDEHLWNETEWDEERFQMLRMQMEKMGATLKVIVYLRRQDLLVQSYWAQQVKEGLQLSFLEYLEQRRYAYFQMHYAKRLSRIEKAVGLENLIVRVYEKEQYAGDERTILSDFMDILSINDLSDFSQDEPIRNTSLSGIYLEYKRRMNQYPIYRTKKNFLVVILTRLQEKEQGKQFYDQAVWFDRESHQRFMSQFEEENSFVAVRYLHRESGRLFLADASFDQKEKTEYSDRELFDLCGRVLAEHEESRVEKIHMIQELRKQECEYKKDIQYLRETQSLLKRIRRKCRLVLKERITHSGSEENENITEKSTTQMG</sequence>
<reference evidence="1 2" key="1">
    <citation type="submission" date="2020-08" db="EMBL/GenBank/DDBJ databases">
        <title>Genome public.</title>
        <authorList>
            <person name="Liu C."/>
            <person name="Sun Q."/>
        </authorList>
    </citation>
    <scope>NUCLEOTIDE SEQUENCE [LARGE SCALE GENOMIC DNA]</scope>
    <source>
        <strain evidence="1 2">BX3</strain>
    </source>
</reference>
<dbReference type="EMBL" id="JACRSW010000001">
    <property type="protein sequence ID" value="MBC8556201.1"/>
    <property type="molecule type" value="Genomic_DNA"/>
</dbReference>
<dbReference type="InterPro" id="IPR027417">
    <property type="entry name" value="P-loop_NTPase"/>
</dbReference>
<evidence type="ECO:0000313" key="2">
    <source>
        <dbReference type="Proteomes" id="UP000637513"/>
    </source>
</evidence>
<evidence type="ECO:0000313" key="1">
    <source>
        <dbReference type="EMBL" id="MBC8556201.1"/>
    </source>
</evidence>
<organism evidence="1 2">
    <name type="scientific">Jutongia hominis</name>
    <dbReference type="NCBI Taxonomy" id="2763664"/>
    <lineage>
        <taxon>Bacteria</taxon>
        <taxon>Bacillati</taxon>
        <taxon>Bacillota</taxon>
        <taxon>Clostridia</taxon>
        <taxon>Lachnospirales</taxon>
        <taxon>Lachnospiraceae</taxon>
        <taxon>Jutongia</taxon>
    </lineage>
</organism>
<dbReference type="SUPFAM" id="SSF52540">
    <property type="entry name" value="P-loop containing nucleoside triphosphate hydrolases"/>
    <property type="match status" value="1"/>
</dbReference>
<name>A0ABR7MQW7_9FIRM</name>
<accession>A0ABR7MQW7</accession>
<dbReference type="RefSeq" id="WP_249302166.1">
    <property type="nucleotide sequence ID" value="NZ_JACRSW010000001.1"/>
</dbReference>
<comment type="caution">
    <text evidence="1">The sequence shown here is derived from an EMBL/GenBank/DDBJ whole genome shotgun (WGS) entry which is preliminary data.</text>
</comment>
<dbReference type="Proteomes" id="UP000637513">
    <property type="component" value="Unassembled WGS sequence"/>
</dbReference>